<proteinExistence type="predicted"/>
<name>A0A382HXG2_9ZZZZ</name>
<sequence length="207" mass="22951">MKISFMLLRYFLFLLISFFLAPSGLYAIQVKVSLPIPVSTQHSVEGFDNSTLYGPSDFGLKVLTPVAKDTLMGLGISLFRARVDDGEGVSSKYTGVLQAIMFKLGVEYSGIKFFTDYQLVLELTVDFPTGGPGWVENANGDEVSRAQSVSGSGYYVSTAIRWGHLEGGFFFRNNHLNYGEMTIPERDPNKEISLNFTSYGLVLSYLF</sequence>
<accession>A0A382HXG2</accession>
<protein>
    <recommendedName>
        <fullName evidence="2">Outer membrane protein beta-barrel domain-containing protein</fullName>
    </recommendedName>
</protein>
<gene>
    <name evidence="1" type="ORF">METZ01_LOCUS244616</name>
</gene>
<organism evidence="1">
    <name type="scientific">marine metagenome</name>
    <dbReference type="NCBI Taxonomy" id="408172"/>
    <lineage>
        <taxon>unclassified sequences</taxon>
        <taxon>metagenomes</taxon>
        <taxon>ecological metagenomes</taxon>
    </lineage>
</organism>
<evidence type="ECO:0000313" key="1">
    <source>
        <dbReference type="EMBL" id="SVB91762.1"/>
    </source>
</evidence>
<dbReference type="EMBL" id="UINC01063777">
    <property type="protein sequence ID" value="SVB91762.1"/>
    <property type="molecule type" value="Genomic_DNA"/>
</dbReference>
<dbReference type="AlphaFoldDB" id="A0A382HXG2"/>
<evidence type="ECO:0008006" key="2">
    <source>
        <dbReference type="Google" id="ProtNLM"/>
    </source>
</evidence>
<reference evidence="1" key="1">
    <citation type="submission" date="2018-05" db="EMBL/GenBank/DDBJ databases">
        <authorList>
            <person name="Lanie J.A."/>
            <person name="Ng W.-L."/>
            <person name="Kazmierczak K.M."/>
            <person name="Andrzejewski T.M."/>
            <person name="Davidsen T.M."/>
            <person name="Wayne K.J."/>
            <person name="Tettelin H."/>
            <person name="Glass J.I."/>
            <person name="Rusch D."/>
            <person name="Podicherti R."/>
            <person name="Tsui H.-C.T."/>
            <person name="Winkler M.E."/>
        </authorList>
    </citation>
    <scope>NUCLEOTIDE SEQUENCE</scope>
</reference>